<evidence type="ECO:0008006" key="9">
    <source>
        <dbReference type="Google" id="ProtNLM"/>
    </source>
</evidence>
<feature type="transmembrane region" description="Helical" evidence="6">
    <location>
        <begin position="791"/>
        <end position="809"/>
    </location>
</feature>
<feature type="region of interest" description="Disordered" evidence="5">
    <location>
        <begin position="821"/>
        <end position="871"/>
    </location>
</feature>
<reference evidence="7" key="1">
    <citation type="journal article" date="2020" name="Fungal Divers.">
        <title>Resolving the Mortierellaceae phylogeny through synthesis of multi-gene phylogenetics and phylogenomics.</title>
        <authorList>
            <person name="Vandepol N."/>
            <person name="Liber J."/>
            <person name="Desiro A."/>
            <person name="Na H."/>
            <person name="Kennedy M."/>
            <person name="Barry K."/>
            <person name="Grigoriev I.V."/>
            <person name="Miller A.N."/>
            <person name="O'Donnell K."/>
            <person name="Stajich J.E."/>
            <person name="Bonito G."/>
        </authorList>
    </citation>
    <scope>NUCLEOTIDE SEQUENCE</scope>
    <source>
        <strain evidence="7">NVP1</strain>
    </source>
</reference>
<dbReference type="PANTHER" id="PTHR12570:SF9">
    <property type="entry name" value="MAGNESIUM TRANSPORTER NIPA8-RELATED"/>
    <property type="match status" value="1"/>
</dbReference>
<feature type="compositionally biased region" description="Basic and acidic residues" evidence="5">
    <location>
        <begin position="7"/>
        <end position="19"/>
    </location>
</feature>
<evidence type="ECO:0000256" key="4">
    <source>
        <dbReference type="ARBA" id="ARBA00023136"/>
    </source>
</evidence>
<dbReference type="InterPro" id="IPR037185">
    <property type="entry name" value="EmrE-like"/>
</dbReference>
<feature type="region of interest" description="Disordered" evidence="5">
    <location>
        <begin position="1"/>
        <end position="21"/>
    </location>
</feature>
<feature type="transmembrane region" description="Helical" evidence="6">
    <location>
        <begin position="391"/>
        <end position="408"/>
    </location>
</feature>
<feature type="transmembrane region" description="Helical" evidence="6">
    <location>
        <begin position="683"/>
        <end position="705"/>
    </location>
</feature>
<dbReference type="AlphaFoldDB" id="A0A9P5SDZ2"/>
<sequence>MVTVYNQKEDHSSLSKRDTPLGMPATCQSDFDCLQTTRPDNWPHEHAAVQTGNYACVKTNPTQPGFCQFVIAAGEQCNVPTECAAYAVYSQLNLTVPSDLCAAEHCTLESTCGSPWQNVNAPTNHTFDSTGNSIRCCGGRPTATVCGLVGSNVDSCEYQNVCKFGEDDVGPYDINNNNGTKLTREQMQQQGLGVCHKIDQRNNVWIGVVITLISSTVLNLGLNGQKYALRKHDERRVQKQMEMEEEYERWRQELGWTEEQVEKEADRLYEEKENRHGALYRKLKPYMFWRAIFVSKLWAMGLLVFIVGNLGGFVALRFAPQSLTAPLGSISLISNVIIAPLINKEVLGRWDIAGIFFIVAGSVIVVVFSGIVAQDYKLCVLINLFQKPATIIYLTFIGVCIIGTYFFIKFVEKNVENEADMAIGVSSEQQLQQEGRLYRMHSNHSNMSFSLSSHGGVGTTGAGASKVSSSKPIFKDKKTTGLLGEPLEIPVRPFTQGAQLDSNISNHTLMSDASNTAVGLSSRVGEDLRHSFSSRRFSVSSNSSQESRKSTSSLDLNTSAATVVPGNVSKEDRASNEKRSSSAYGHRLTFDETRPSRREVGTGPKDKDEIRASTDASARPELNRAMSKASSVKSSTSRLQRLRRKKQQQKEETTSLTIWQRIRRIELIPSLPEHKLIRRDSPLLRFCLPLSYAALGGMMASYTVLFAKSLINLLVTSIFDGQNQFTSVLAWVILVVTVVTAVSQVYWINMGLKKYDALLQVPVFFTIWVLLDIVGGGIYYGEFDGFTPKKYVLFCLGVLIVFFGVALLAKRLALLAKEDVEGPSQSQAESRRRSTVQESKQRSTESIDTGAQTVETSAIVDMTGVSPDQAK</sequence>
<name>A0A9P5SDZ2_9FUNG</name>
<dbReference type="GO" id="GO:0015095">
    <property type="term" value="F:magnesium ion transmembrane transporter activity"/>
    <property type="evidence" value="ECO:0007669"/>
    <property type="project" value="InterPro"/>
</dbReference>
<feature type="region of interest" description="Disordered" evidence="5">
    <location>
        <begin position="534"/>
        <end position="650"/>
    </location>
</feature>
<evidence type="ECO:0000256" key="5">
    <source>
        <dbReference type="SAM" id="MobiDB-lite"/>
    </source>
</evidence>
<evidence type="ECO:0000256" key="1">
    <source>
        <dbReference type="ARBA" id="ARBA00004141"/>
    </source>
</evidence>
<evidence type="ECO:0000313" key="8">
    <source>
        <dbReference type="Proteomes" id="UP000696485"/>
    </source>
</evidence>
<organism evidence="7 8">
    <name type="scientific">Podila minutissima</name>
    <dbReference type="NCBI Taxonomy" id="64525"/>
    <lineage>
        <taxon>Eukaryota</taxon>
        <taxon>Fungi</taxon>
        <taxon>Fungi incertae sedis</taxon>
        <taxon>Mucoromycota</taxon>
        <taxon>Mortierellomycotina</taxon>
        <taxon>Mortierellomycetes</taxon>
        <taxon>Mortierellales</taxon>
        <taxon>Mortierellaceae</taxon>
        <taxon>Podila</taxon>
    </lineage>
</organism>
<proteinExistence type="predicted"/>
<dbReference type="InterPro" id="IPR008521">
    <property type="entry name" value="Mg_trans_NIPA"/>
</dbReference>
<feature type="compositionally biased region" description="Basic and acidic residues" evidence="5">
    <location>
        <begin position="588"/>
        <end position="612"/>
    </location>
</feature>
<feature type="compositionally biased region" description="Low complexity" evidence="5">
    <location>
        <begin position="627"/>
        <end position="639"/>
    </location>
</feature>
<evidence type="ECO:0000256" key="3">
    <source>
        <dbReference type="ARBA" id="ARBA00022989"/>
    </source>
</evidence>
<comment type="caution">
    <text evidence="7">The sequence shown here is derived from an EMBL/GenBank/DDBJ whole genome shotgun (WGS) entry which is preliminary data.</text>
</comment>
<dbReference type="Pfam" id="PF05653">
    <property type="entry name" value="Mg_trans_NIPA"/>
    <property type="match status" value="2"/>
</dbReference>
<feature type="transmembrane region" description="Helical" evidence="6">
    <location>
        <begin position="725"/>
        <end position="747"/>
    </location>
</feature>
<dbReference type="SUPFAM" id="SSF103481">
    <property type="entry name" value="Multidrug resistance efflux transporter EmrE"/>
    <property type="match status" value="1"/>
</dbReference>
<evidence type="ECO:0000313" key="7">
    <source>
        <dbReference type="EMBL" id="KAF9324915.1"/>
    </source>
</evidence>
<dbReference type="EMBL" id="JAAAUY010001007">
    <property type="protein sequence ID" value="KAF9324915.1"/>
    <property type="molecule type" value="Genomic_DNA"/>
</dbReference>
<keyword evidence="4 6" id="KW-0472">Membrane</keyword>
<feature type="transmembrane region" description="Helical" evidence="6">
    <location>
        <begin position="297"/>
        <end position="319"/>
    </location>
</feature>
<evidence type="ECO:0000256" key="6">
    <source>
        <dbReference type="SAM" id="Phobius"/>
    </source>
</evidence>
<feature type="transmembrane region" description="Helical" evidence="6">
    <location>
        <begin position="204"/>
        <end position="222"/>
    </location>
</feature>
<keyword evidence="2 6" id="KW-0812">Transmembrane</keyword>
<evidence type="ECO:0000256" key="2">
    <source>
        <dbReference type="ARBA" id="ARBA00022692"/>
    </source>
</evidence>
<feature type="transmembrane region" description="Helical" evidence="6">
    <location>
        <begin position="325"/>
        <end position="343"/>
    </location>
</feature>
<accession>A0A9P5SDZ2</accession>
<comment type="subcellular location">
    <subcellularLocation>
        <location evidence="1">Membrane</location>
        <topology evidence="1">Multi-pass membrane protein</topology>
    </subcellularLocation>
</comment>
<keyword evidence="3 6" id="KW-1133">Transmembrane helix</keyword>
<feature type="compositionally biased region" description="Polar residues" evidence="5">
    <location>
        <begin position="846"/>
        <end position="856"/>
    </location>
</feature>
<gene>
    <name evidence="7" type="ORF">BG006_000109</name>
</gene>
<feature type="transmembrane region" description="Helical" evidence="6">
    <location>
        <begin position="759"/>
        <end position="779"/>
    </location>
</feature>
<protein>
    <recommendedName>
        <fullName evidence="9">Magnesium transporter NIPA-domain-containing protein</fullName>
    </recommendedName>
</protein>
<feature type="compositionally biased region" description="Basic and acidic residues" evidence="5">
    <location>
        <begin position="569"/>
        <end position="580"/>
    </location>
</feature>
<dbReference type="Proteomes" id="UP000696485">
    <property type="component" value="Unassembled WGS sequence"/>
</dbReference>
<feature type="compositionally biased region" description="Low complexity" evidence="5">
    <location>
        <begin position="534"/>
        <end position="553"/>
    </location>
</feature>
<feature type="transmembrane region" description="Helical" evidence="6">
    <location>
        <begin position="350"/>
        <end position="371"/>
    </location>
</feature>
<dbReference type="GO" id="GO:0016020">
    <property type="term" value="C:membrane"/>
    <property type="evidence" value="ECO:0007669"/>
    <property type="project" value="UniProtKB-SubCell"/>
</dbReference>
<keyword evidence="8" id="KW-1185">Reference proteome</keyword>
<dbReference type="PANTHER" id="PTHR12570">
    <property type="match status" value="1"/>
</dbReference>